<name>A0A0B6Y414_9EUPU</name>
<gene>
    <name evidence="1" type="primary">ORF10290</name>
</gene>
<feature type="non-terminal residue" evidence="1">
    <location>
        <position position="85"/>
    </location>
</feature>
<evidence type="ECO:0000313" key="1">
    <source>
        <dbReference type="EMBL" id="CEK50275.1"/>
    </source>
</evidence>
<feature type="non-terminal residue" evidence="1">
    <location>
        <position position="1"/>
    </location>
</feature>
<protein>
    <submittedName>
        <fullName evidence="1">Uncharacterized protein</fullName>
    </submittedName>
</protein>
<dbReference type="EMBL" id="HACG01003410">
    <property type="protein sequence ID" value="CEK50275.1"/>
    <property type="molecule type" value="Transcribed_RNA"/>
</dbReference>
<sequence length="85" mass="10064">AQNQKLNFSLREFVSARKAFTAREQEILSVIEEKNGCLADKKKELDKMSEHIKYLECHCEELGERNNNTAVESINWRKKYFQVKE</sequence>
<accession>A0A0B6Y414</accession>
<organism evidence="1">
    <name type="scientific">Arion vulgaris</name>
    <dbReference type="NCBI Taxonomy" id="1028688"/>
    <lineage>
        <taxon>Eukaryota</taxon>
        <taxon>Metazoa</taxon>
        <taxon>Spiralia</taxon>
        <taxon>Lophotrochozoa</taxon>
        <taxon>Mollusca</taxon>
        <taxon>Gastropoda</taxon>
        <taxon>Heterobranchia</taxon>
        <taxon>Euthyneura</taxon>
        <taxon>Panpulmonata</taxon>
        <taxon>Eupulmonata</taxon>
        <taxon>Stylommatophora</taxon>
        <taxon>Helicina</taxon>
        <taxon>Arionoidea</taxon>
        <taxon>Arionidae</taxon>
        <taxon>Arion</taxon>
    </lineage>
</organism>
<reference evidence="1" key="1">
    <citation type="submission" date="2014-12" db="EMBL/GenBank/DDBJ databases">
        <title>Insight into the proteome of Arion vulgaris.</title>
        <authorList>
            <person name="Aradska J."/>
            <person name="Bulat T."/>
            <person name="Smidak R."/>
            <person name="Sarate P."/>
            <person name="Gangsoo J."/>
            <person name="Sialana F."/>
            <person name="Bilban M."/>
            <person name="Lubec G."/>
        </authorList>
    </citation>
    <scope>NUCLEOTIDE SEQUENCE</scope>
    <source>
        <tissue evidence="1">Skin</tissue>
    </source>
</reference>
<proteinExistence type="predicted"/>
<dbReference type="AlphaFoldDB" id="A0A0B6Y414"/>